<gene>
    <name evidence="1" type="ORF">GCM10017653_37950</name>
</gene>
<name>A0A9W6JXK3_9HYPH</name>
<evidence type="ECO:0000313" key="2">
    <source>
        <dbReference type="Proteomes" id="UP001143330"/>
    </source>
</evidence>
<keyword evidence="2" id="KW-1185">Reference proteome</keyword>
<protein>
    <submittedName>
        <fullName evidence="1">Uncharacterized protein</fullName>
    </submittedName>
</protein>
<accession>A0A9W6JXK3</accession>
<dbReference type="EMBL" id="BSFM01000017">
    <property type="protein sequence ID" value="GLK85725.1"/>
    <property type="molecule type" value="Genomic_DNA"/>
</dbReference>
<reference evidence="1" key="2">
    <citation type="submission" date="2023-01" db="EMBL/GenBank/DDBJ databases">
        <authorList>
            <person name="Sun Q."/>
            <person name="Evtushenko L."/>
        </authorList>
    </citation>
    <scope>NUCLEOTIDE SEQUENCE</scope>
    <source>
        <strain evidence="1">VKM B-2789</strain>
    </source>
</reference>
<dbReference type="AlphaFoldDB" id="A0A9W6JXK3"/>
<dbReference type="RefSeq" id="WP_213359454.1">
    <property type="nucleotide sequence ID" value="NZ_BSFM01000017.1"/>
</dbReference>
<reference evidence="1" key="1">
    <citation type="journal article" date="2014" name="Int. J. Syst. Evol. Microbiol.">
        <title>Complete genome sequence of Corynebacterium casei LMG S-19264T (=DSM 44701T), isolated from a smear-ripened cheese.</title>
        <authorList>
            <consortium name="US DOE Joint Genome Institute (JGI-PGF)"/>
            <person name="Walter F."/>
            <person name="Albersmeier A."/>
            <person name="Kalinowski J."/>
            <person name="Ruckert C."/>
        </authorList>
    </citation>
    <scope>NUCLEOTIDE SEQUENCE</scope>
    <source>
        <strain evidence="1">VKM B-2789</strain>
    </source>
</reference>
<organism evidence="1 2">
    <name type="scientific">Ancylobacter defluvii</name>
    <dbReference type="NCBI Taxonomy" id="1282440"/>
    <lineage>
        <taxon>Bacteria</taxon>
        <taxon>Pseudomonadati</taxon>
        <taxon>Pseudomonadota</taxon>
        <taxon>Alphaproteobacteria</taxon>
        <taxon>Hyphomicrobiales</taxon>
        <taxon>Xanthobacteraceae</taxon>
        <taxon>Ancylobacter</taxon>
    </lineage>
</organism>
<evidence type="ECO:0000313" key="1">
    <source>
        <dbReference type="EMBL" id="GLK85725.1"/>
    </source>
</evidence>
<comment type="caution">
    <text evidence="1">The sequence shown here is derived from an EMBL/GenBank/DDBJ whole genome shotgun (WGS) entry which is preliminary data.</text>
</comment>
<sequence length="65" mass="7081">MSDITVRVGGQKYLVSGEGRGATVRVIIPRSVVNVDGFRTLKHGSVLWKAAVKQAAYERARPEAK</sequence>
<dbReference type="Proteomes" id="UP001143330">
    <property type="component" value="Unassembled WGS sequence"/>
</dbReference>
<proteinExistence type="predicted"/>